<dbReference type="AlphaFoldDB" id="A0AAE0N1L4"/>
<dbReference type="InterPro" id="IPR053178">
    <property type="entry name" value="Osmoadaptation_assoc"/>
</dbReference>
<comment type="caution">
    <text evidence="1">The sequence shown here is derived from an EMBL/GenBank/DDBJ whole genome shotgun (WGS) entry which is preliminary data.</text>
</comment>
<dbReference type="EMBL" id="JAULSN010000007">
    <property type="protein sequence ID" value="KAK3366870.1"/>
    <property type="molecule type" value="Genomic_DNA"/>
</dbReference>
<sequence length="417" mass="45650">MQKAEDTIPLDHLITLIIRNYVPGPQLSLPRHSSTDVQSPARICGAWVEALPDLIGNRTDAALDAAVKAFAVSILAGGPMRSAPIPAGLEAYGLALQSLRTALRSNTLRCPEQLAAAIMCLLLAEIFLPTSLDARAAHLQGFGELVRLSGPEFYASGVPHKLFVGARPSLIIMGIHSRKASFLAAPEWIHVPFGKAAPSAMQQLMSEGAMIPSIFEIVDKAAGAPESAIPAAREAVHGFMALLGRLRQWEERFQPITRTSSMSWVKPAAGPYGKPWIWFRSITDANALTNLWAFKAICLTNVDMLTTSFPELVLVDEFSRHGISKTSLMQEAVHLATMICQSVGYLMQDEMKLFGPTSVLFPLRTAHDTFREGGSRTTKELSWFNEILVSIYGRDECIPLFFTSFRNTLRGCERSQG</sequence>
<keyword evidence="2" id="KW-1185">Reference proteome</keyword>
<gene>
    <name evidence="1" type="ORF">B0T24DRAFT_596761</name>
</gene>
<reference evidence="1" key="1">
    <citation type="journal article" date="2023" name="Mol. Phylogenet. Evol.">
        <title>Genome-scale phylogeny and comparative genomics of the fungal order Sordariales.</title>
        <authorList>
            <person name="Hensen N."/>
            <person name="Bonometti L."/>
            <person name="Westerberg I."/>
            <person name="Brannstrom I.O."/>
            <person name="Guillou S."/>
            <person name="Cros-Aarteil S."/>
            <person name="Calhoun S."/>
            <person name="Haridas S."/>
            <person name="Kuo A."/>
            <person name="Mondo S."/>
            <person name="Pangilinan J."/>
            <person name="Riley R."/>
            <person name="LaButti K."/>
            <person name="Andreopoulos B."/>
            <person name="Lipzen A."/>
            <person name="Chen C."/>
            <person name="Yan M."/>
            <person name="Daum C."/>
            <person name="Ng V."/>
            <person name="Clum A."/>
            <person name="Steindorff A."/>
            <person name="Ohm R.A."/>
            <person name="Martin F."/>
            <person name="Silar P."/>
            <person name="Natvig D.O."/>
            <person name="Lalanne C."/>
            <person name="Gautier V."/>
            <person name="Ament-Velasquez S.L."/>
            <person name="Kruys A."/>
            <person name="Hutchinson M.I."/>
            <person name="Powell A.J."/>
            <person name="Barry K."/>
            <person name="Miller A.N."/>
            <person name="Grigoriev I.V."/>
            <person name="Debuchy R."/>
            <person name="Gladieux P."/>
            <person name="Hiltunen Thoren M."/>
            <person name="Johannesson H."/>
        </authorList>
    </citation>
    <scope>NUCLEOTIDE SEQUENCE</scope>
    <source>
        <strain evidence="1">CBS 958.72</strain>
    </source>
</reference>
<evidence type="ECO:0000313" key="2">
    <source>
        <dbReference type="Proteomes" id="UP001287356"/>
    </source>
</evidence>
<evidence type="ECO:0000313" key="1">
    <source>
        <dbReference type="EMBL" id="KAK3366870.1"/>
    </source>
</evidence>
<protein>
    <submittedName>
        <fullName evidence="1">Uncharacterized protein</fullName>
    </submittedName>
</protein>
<dbReference type="PANTHER" id="PTHR38111:SF9">
    <property type="entry name" value="ZN(2)-C6 FUNGAL-TYPE DOMAIN-CONTAINING PROTEIN"/>
    <property type="match status" value="1"/>
</dbReference>
<name>A0AAE0N1L4_9PEZI</name>
<accession>A0AAE0N1L4</accession>
<organism evidence="1 2">
    <name type="scientific">Lasiosphaeria ovina</name>
    <dbReference type="NCBI Taxonomy" id="92902"/>
    <lineage>
        <taxon>Eukaryota</taxon>
        <taxon>Fungi</taxon>
        <taxon>Dikarya</taxon>
        <taxon>Ascomycota</taxon>
        <taxon>Pezizomycotina</taxon>
        <taxon>Sordariomycetes</taxon>
        <taxon>Sordariomycetidae</taxon>
        <taxon>Sordariales</taxon>
        <taxon>Lasiosphaeriaceae</taxon>
        <taxon>Lasiosphaeria</taxon>
    </lineage>
</organism>
<proteinExistence type="predicted"/>
<dbReference type="PANTHER" id="PTHR38111">
    <property type="entry name" value="ZN(2)-C6 FUNGAL-TYPE DOMAIN-CONTAINING PROTEIN-RELATED"/>
    <property type="match status" value="1"/>
</dbReference>
<dbReference type="Proteomes" id="UP001287356">
    <property type="component" value="Unassembled WGS sequence"/>
</dbReference>
<reference evidence="1" key="2">
    <citation type="submission" date="2023-06" db="EMBL/GenBank/DDBJ databases">
        <authorList>
            <consortium name="Lawrence Berkeley National Laboratory"/>
            <person name="Haridas S."/>
            <person name="Hensen N."/>
            <person name="Bonometti L."/>
            <person name="Westerberg I."/>
            <person name="Brannstrom I.O."/>
            <person name="Guillou S."/>
            <person name="Cros-Aarteil S."/>
            <person name="Calhoun S."/>
            <person name="Kuo A."/>
            <person name="Mondo S."/>
            <person name="Pangilinan J."/>
            <person name="Riley R."/>
            <person name="Labutti K."/>
            <person name="Andreopoulos B."/>
            <person name="Lipzen A."/>
            <person name="Chen C."/>
            <person name="Yanf M."/>
            <person name="Daum C."/>
            <person name="Ng V."/>
            <person name="Clum A."/>
            <person name="Steindorff A."/>
            <person name="Ohm R."/>
            <person name="Martin F."/>
            <person name="Silar P."/>
            <person name="Natvig D."/>
            <person name="Lalanne C."/>
            <person name="Gautier V."/>
            <person name="Ament-Velasquez S.L."/>
            <person name="Kruys A."/>
            <person name="Hutchinson M.I."/>
            <person name="Powell A.J."/>
            <person name="Barry K."/>
            <person name="Miller A.N."/>
            <person name="Grigoriev I.V."/>
            <person name="Debuchy R."/>
            <person name="Gladieux P."/>
            <person name="Thoren M.H."/>
            <person name="Johannesson H."/>
        </authorList>
    </citation>
    <scope>NUCLEOTIDE SEQUENCE</scope>
    <source>
        <strain evidence="1">CBS 958.72</strain>
    </source>
</reference>